<keyword evidence="3" id="KW-1185">Reference proteome</keyword>
<name>A0A2T4U9J9_9BACI</name>
<dbReference type="EMBL" id="PZJJ01000003">
    <property type="protein sequence ID" value="PTL40060.1"/>
    <property type="molecule type" value="Genomic_DNA"/>
</dbReference>
<dbReference type="Proteomes" id="UP000240509">
    <property type="component" value="Unassembled WGS sequence"/>
</dbReference>
<proteinExistence type="predicted"/>
<evidence type="ECO:0000313" key="3">
    <source>
        <dbReference type="Proteomes" id="UP000240509"/>
    </source>
</evidence>
<dbReference type="SUPFAM" id="SSF54593">
    <property type="entry name" value="Glyoxalase/Bleomycin resistance protein/Dihydroxybiphenyl dioxygenase"/>
    <property type="match status" value="2"/>
</dbReference>
<dbReference type="Pfam" id="PF00903">
    <property type="entry name" value="Glyoxalase"/>
    <property type="match status" value="2"/>
</dbReference>
<dbReference type="Gene3D" id="3.10.180.10">
    <property type="entry name" value="2,3-Dihydroxybiphenyl 1,2-Dioxygenase, domain 1"/>
    <property type="match status" value="2"/>
</dbReference>
<dbReference type="InterPro" id="IPR037523">
    <property type="entry name" value="VOC_core"/>
</dbReference>
<reference evidence="2 3" key="1">
    <citation type="submission" date="2018-03" db="EMBL/GenBank/DDBJ databases">
        <title>Alkalicoccus saliphilus sp. nov., isolated from a mineral pool.</title>
        <authorList>
            <person name="Zhao B."/>
        </authorList>
    </citation>
    <scope>NUCLEOTIDE SEQUENCE [LARGE SCALE GENOMIC DNA]</scope>
    <source>
        <strain evidence="2 3">6AG</strain>
    </source>
</reference>
<accession>A0A2T4U9J9</accession>
<dbReference type="PANTHER" id="PTHR43279:SF1">
    <property type="entry name" value="CATECHOL-2,3-DIOXYGENASE"/>
    <property type="match status" value="1"/>
</dbReference>
<dbReference type="InterPro" id="IPR029068">
    <property type="entry name" value="Glyas_Bleomycin-R_OHBP_Dase"/>
</dbReference>
<evidence type="ECO:0000259" key="1">
    <source>
        <dbReference type="PROSITE" id="PS51819"/>
    </source>
</evidence>
<dbReference type="RefSeq" id="WP_107583650.1">
    <property type="nucleotide sequence ID" value="NZ_PZJJ01000003.1"/>
</dbReference>
<dbReference type="PROSITE" id="PS51819">
    <property type="entry name" value="VOC"/>
    <property type="match status" value="1"/>
</dbReference>
<dbReference type="AlphaFoldDB" id="A0A2T4U9J9"/>
<feature type="domain" description="VOC" evidence="1">
    <location>
        <begin position="10"/>
        <end position="127"/>
    </location>
</feature>
<comment type="caution">
    <text evidence="2">The sequence shown here is derived from an EMBL/GenBank/DDBJ whole genome shotgun (WGS) entry which is preliminary data.</text>
</comment>
<protein>
    <submittedName>
        <fullName evidence="2">Glyoxalase</fullName>
    </submittedName>
</protein>
<dbReference type="InterPro" id="IPR004360">
    <property type="entry name" value="Glyas_Fos-R_dOase_dom"/>
</dbReference>
<evidence type="ECO:0000313" key="2">
    <source>
        <dbReference type="EMBL" id="PTL40060.1"/>
    </source>
</evidence>
<sequence>MSYHQPPAAFVSSAVLRVKNLEKSIEFYKETLGFHVEKPSESSALISADRKNILLTLQADPYFKRPAVPKNGLFHLAFLLPDRPSLGAVLKHLVERNYPLQGASDHGVSEALYLADPEGNGIELYCDRPASSWKWKGDQVQMTTQALDAEGLLAEASVFEGMPAETILGHIHLQVNDIREGESFYIDSLNFDRVSTIGDHALFISTDAYHHHIAMNTWSGRHKKALSKDETGLASFQIVYPDRNSLLNVEKSLQEAGAAVTGTENELQTVDPFGITVELTVYNGGSNSYQ</sequence>
<dbReference type="OrthoDB" id="9792626at2"/>
<organism evidence="2 3">
    <name type="scientific">Alkalicoccus saliphilus</name>
    <dbReference type="NCBI Taxonomy" id="200989"/>
    <lineage>
        <taxon>Bacteria</taxon>
        <taxon>Bacillati</taxon>
        <taxon>Bacillota</taxon>
        <taxon>Bacilli</taxon>
        <taxon>Bacillales</taxon>
        <taxon>Bacillaceae</taxon>
        <taxon>Alkalicoccus</taxon>
    </lineage>
</organism>
<gene>
    <name evidence="2" type="ORF">C6Y45_03585</name>
</gene>
<dbReference type="PANTHER" id="PTHR43279">
    <property type="entry name" value="CATECHOL-2,3-DIOXYGENASE"/>
    <property type="match status" value="1"/>
</dbReference>